<name>A0A4P9A3C7_9BACT</name>
<sequence>MMNVVSVIGIVFYILSMGAMFWWQEKKIRSQYQYITLLEGMVLHLSLHRDILRFIENGEEELEEESKG</sequence>
<dbReference type="AlphaFoldDB" id="A0A4P9A3C7"/>
<dbReference type="EMBL" id="CP040004">
    <property type="protein sequence ID" value="QCT42308.1"/>
    <property type="molecule type" value="Genomic_DNA"/>
</dbReference>
<organism evidence="2 3">
    <name type="scientific">Candidatus Nanosynbacter featherlites</name>
    <dbReference type="NCBI Taxonomy" id="2572088"/>
    <lineage>
        <taxon>Bacteria</taxon>
        <taxon>Candidatus Saccharimonadota</taxon>
        <taxon>Candidatus Saccharimonadia</taxon>
        <taxon>Candidatus Nanosynbacterales</taxon>
        <taxon>Candidatus Nanosynbacteraceae</taxon>
        <taxon>Candidatus Nanosynbacter</taxon>
    </lineage>
</organism>
<dbReference type="RefSeq" id="WP_138079134.1">
    <property type="nucleotide sequence ID" value="NZ_CP040004.1"/>
</dbReference>
<evidence type="ECO:0000256" key="1">
    <source>
        <dbReference type="SAM" id="Phobius"/>
    </source>
</evidence>
<protein>
    <submittedName>
        <fullName evidence="2">Uncharacterized protein</fullName>
    </submittedName>
</protein>
<evidence type="ECO:0000313" key="2">
    <source>
        <dbReference type="EMBL" id="QCT42308.1"/>
    </source>
</evidence>
<keyword evidence="1" id="KW-1133">Transmembrane helix</keyword>
<keyword evidence="1" id="KW-0472">Membrane</keyword>
<reference evidence="2 3" key="1">
    <citation type="submission" date="2019-04" db="EMBL/GenBank/DDBJ databases">
        <title>Saccharibacteria TM7 genomes.</title>
        <authorList>
            <person name="Bor B."/>
            <person name="He X."/>
            <person name="Chen T."/>
            <person name="Dewhirst F.E."/>
        </authorList>
    </citation>
    <scope>NUCLEOTIDE SEQUENCE [LARGE SCALE GENOMIC DNA]</scope>
    <source>
        <strain evidence="2 3">BB001</strain>
    </source>
</reference>
<accession>A0A4P9A3C7</accession>
<keyword evidence="3" id="KW-1185">Reference proteome</keyword>
<dbReference type="KEGG" id="nft:FBF37_02400"/>
<dbReference type="Proteomes" id="UP000310639">
    <property type="component" value="Chromosome"/>
</dbReference>
<feature type="transmembrane region" description="Helical" evidence="1">
    <location>
        <begin position="6"/>
        <end position="23"/>
    </location>
</feature>
<gene>
    <name evidence="2" type="ORF">FBF37_02400</name>
</gene>
<proteinExistence type="predicted"/>
<keyword evidence="1" id="KW-0812">Transmembrane</keyword>
<evidence type="ECO:0000313" key="3">
    <source>
        <dbReference type="Proteomes" id="UP000310639"/>
    </source>
</evidence>